<proteinExistence type="predicted"/>
<dbReference type="Pfam" id="PF07722">
    <property type="entry name" value="Peptidase_C26"/>
    <property type="match status" value="1"/>
</dbReference>
<dbReference type="SUPFAM" id="SSF52317">
    <property type="entry name" value="Class I glutamine amidotransferase-like"/>
    <property type="match status" value="1"/>
</dbReference>
<dbReference type="CDD" id="cd01745">
    <property type="entry name" value="GATase1_2"/>
    <property type="match status" value="1"/>
</dbReference>
<evidence type="ECO:0000313" key="2">
    <source>
        <dbReference type="EMBL" id="KAA8498488.1"/>
    </source>
</evidence>
<dbReference type="InterPro" id="IPR029062">
    <property type="entry name" value="Class_I_gatase-like"/>
</dbReference>
<dbReference type="EMBL" id="VRMN01000001">
    <property type="protein sequence ID" value="KAA8498488.1"/>
    <property type="molecule type" value="Genomic_DNA"/>
</dbReference>
<feature type="compositionally biased region" description="Polar residues" evidence="1">
    <location>
        <begin position="215"/>
        <end position="227"/>
    </location>
</feature>
<feature type="region of interest" description="Disordered" evidence="1">
    <location>
        <begin position="598"/>
        <end position="654"/>
    </location>
</feature>
<feature type="region of interest" description="Disordered" evidence="1">
    <location>
        <begin position="38"/>
        <end position="64"/>
    </location>
</feature>
<dbReference type="Gene3D" id="3.40.50.880">
    <property type="match status" value="1"/>
</dbReference>
<comment type="caution">
    <text evidence="2">The sequence shown here is derived from an EMBL/GenBank/DDBJ whole genome shotgun (WGS) entry which is preliminary data.</text>
</comment>
<dbReference type="PANTHER" id="PTHR43235">
    <property type="entry name" value="GLUTAMINE AMIDOTRANSFERASE PB2B2.05-RELATED"/>
    <property type="match status" value="1"/>
</dbReference>
<reference evidence="3" key="1">
    <citation type="journal article" date="2019" name="Nat. Commun.">
        <title>Expansion of phycobilisome linker gene families in mesophilic red algae.</title>
        <authorList>
            <person name="Lee J."/>
            <person name="Kim D."/>
            <person name="Bhattacharya D."/>
            <person name="Yoon H.S."/>
        </authorList>
    </citation>
    <scope>NUCLEOTIDE SEQUENCE [LARGE SCALE GENOMIC DNA]</scope>
    <source>
        <strain evidence="3">CCMP 1328</strain>
    </source>
</reference>
<dbReference type="InterPro" id="IPR044668">
    <property type="entry name" value="PuuD-like"/>
</dbReference>
<name>A0A5J4Z5J5_PORPP</name>
<dbReference type="Proteomes" id="UP000324585">
    <property type="component" value="Unassembled WGS sequence"/>
</dbReference>
<evidence type="ECO:0000256" key="1">
    <source>
        <dbReference type="SAM" id="MobiDB-lite"/>
    </source>
</evidence>
<feature type="compositionally biased region" description="Basic and acidic residues" evidence="1">
    <location>
        <begin position="52"/>
        <end position="64"/>
    </location>
</feature>
<dbReference type="AlphaFoldDB" id="A0A5J4Z5J5"/>
<protein>
    <submittedName>
        <fullName evidence="2">Protein NtpR</fullName>
    </submittedName>
</protein>
<accession>A0A5J4Z5J5</accession>
<feature type="compositionally biased region" description="Polar residues" evidence="1">
    <location>
        <begin position="626"/>
        <end position="640"/>
    </location>
</feature>
<feature type="compositionally biased region" description="Low complexity" evidence="1">
    <location>
        <begin position="42"/>
        <end position="51"/>
    </location>
</feature>
<keyword evidence="3" id="KW-1185">Reference proteome</keyword>
<feature type="compositionally biased region" description="Low complexity" evidence="1">
    <location>
        <begin position="608"/>
        <end position="617"/>
    </location>
</feature>
<organism evidence="2 3">
    <name type="scientific">Porphyridium purpureum</name>
    <name type="common">Red alga</name>
    <name type="synonym">Porphyridium cruentum</name>
    <dbReference type="NCBI Taxonomy" id="35688"/>
    <lineage>
        <taxon>Eukaryota</taxon>
        <taxon>Rhodophyta</taxon>
        <taxon>Bangiophyceae</taxon>
        <taxon>Porphyridiales</taxon>
        <taxon>Porphyridiaceae</taxon>
        <taxon>Porphyridium</taxon>
    </lineage>
</organism>
<gene>
    <name evidence="2" type="ORF">FVE85_6073</name>
</gene>
<dbReference type="GO" id="GO:0005829">
    <property type="term" value="C:cytosol"/>
    <property type="evidence" value="ECO:0007669"/>
    <property type="project" value="TreeGrafter"/>
</dbReference>
<dbReference type="InterPro" id="IPR011697">
    <property type="entry name" value="Peptidase_C26"/>
</dbReference>
<dbReference type="PROSITE" id="PS51273">
    <property type="entry name" value="GATASE_TYPE_1"/>
    <property type="match status" value="1"/>
</dbReference>
<dbReference type="GO" id="GO:0016811">
    <property type="term" value="F:hydrolase activity, acting on carbon-nitrogen (but not peptide) bonds, in linear amides"/>
    <property type="evidence" value="ECO:0007669"/>
    <property type="project" value="InterPro"/>
</dbReference>
<evidence type="ECO:0000313" key="3">
    <source>
        <dbReference type="Proteomes" id="UP000324585"/>
    </source>
</evidence>
<dbReference type="PANTHER" id="PTHR43235:SF1">
    <property type="entry name" value="GLUTAMINE AMIDOTRANSFERASE PB2B2.05-RELATED"/>
    <property type="match status" value="1"/>
</dbReference>
<sequence>MCVSVCVCLLECRYARATRRDSSAVKAHNASKVRFDGGTDGVVGTSGTATSRSDRMEGGEEFHGSARGHLGVARRAQRIRRRRVEEGADGSGAESEETACGEDCEMCRQEEEQEHELSYLSCSPVVIVNARHEVGGSVRGGEPGVGVSFMSEHTRASGGGFLGMGLLPHTRQKCAQPNSPYSMSPSTRGSNVLAHLASSAAAAASAPHTSAAATGSFSGEGSPGNTGSRSPAASHSSRRASELHNSSTADMMKGFRSYSASPSSISSKLRSSALHLESPPAIKLGLEIPRVAVVSRGFIRKNKLVDFVGSYHSELLVQFGACPLIVPRVAGVQALLDAYEPLSGVLLIEGQDIDPELCNPSGQLPEQGAQMDSETLARVKQLHSDTQIDRGKDNIEFELVRRCMARGIPFLGICRGCQVLNVVNGGTLYADVETELGALNPETSTKHIDYSANYDLHRHPVALVPGTPLTEWFQVDTLLVNSYHHQGVQKLAPRFVPMAHAPDGLIEAFYDPLEYDPKNGKFCVGLQFHPERLRFANSGEFEHEGCPRVYESFVEACKAYCFKEAERVRRDIEMDKMRYLVRHLSVWDRAQVVTRSQASPAHPLIVSQQQQQQQPKQHQSDREHQSLSMSMPKYNTSSGFLNRYNPRPPDSETG</sequence>
<feature type="region of interest" description="Disordered" evidence="1">
    <location>
        <begin position="211"/>
        <end position="246"/>
    </location>
</feature>
<dbReference type="OrthoDB" id="1724632at2759"/>